<dbReference type="Pfam" id="PF10044">
    <property type="entry name" value="LIN52"/>
    <property type="match status" value="1"/>
</dbReference>
<dbReference type="KEGG" id="bany:112051312"/>
<gene>
    <name evidence="3" type="primary">LOC112051312</name>
</gene>
<dbReference type="GO" id="GO:0006355">
    <property type="term" value="P:regulation of DNA-templated transcription"/>
    <property type="evidence" value="ECO:0007669"/>
    <property type="project" value="InterPro"/>
</dbReference>
<dbReference type="PANTHER" id="PTHR31489">
    <property type="entry name" value="LIN52 FAMILY MEMBER"/>
    <property type="match status" value="1"/>
</dbReference>
<dbReference type="GO" id="GO:0070176">
    <property type="term" value="C:DRM complex"/>
    <property type="evidence" value="ECO:0007669"/>
    <property type="project" value="InterPro"/>
</dbReference>
<dbReference type="RefSeq" id="XP_023945673.1">
    <property type="nucleotide sequence ID" value="XM_024089905.2"/>
</dbReference>
<dbReference type="CTD" id="31499"/>
<dbReference type="GeneID" id="112051312"/>
<dbReference type="OrthoDB" id="5834362at2759"/>
<sequence length="146" mass="16572">MPMVPFGVYVCFVVVKFEKMAAKQNSLVNEDKIGQTTSDDIPLTSLEESLLSLEKLDRASPELWPEQIPGVSEFAPLQNPNQSPPSWNKGLTKEDYTYMQQLGSLSTSSLIMEVKKLHDLAYQLGLEEAKEMTRGKYLNIFSRRNR</sequence>
<dbReference type="PANTHER" id="PTHR31489:SF2">
    <property type="entry name" value="PROTEIN LIN-52 HOMOLOG"/>
    <property type="match status" value="1"/>
</dbReference>
<proteinExistence type="inferred from homology"/>
<evidence type="ECO:0000313" key="2">
    <source>
        <dbReference type="Proteomes" id="UP001652582"/>
    </source>
</evidence>
<dbReference type="Proteomes" id="UP001652582">
    <property type="component" value="Chromosome 16"/>
</dbReference>
<dbReference type="AlphaFoldDB" id="A0A6J1NL72"/>
<organism evidence="2 3">
    <name type="scientific">Bicyclus anynana</name>
    <name type="common">Squinting bush brown butterfly</name>
    <dbReference type="NCBI Taxonomy" id="110368"/>
    <lineage>
        <taxon>Eukaryota</taxon>
        <taxon>Metazoa</taxon>
        <taxon>Ecdysozoa</taxon>
        <taxon>Arthropoda</taxon>
        <taxon>Hexapoda</taxon>
        <taxon>Insecta</taxon>
        <taxon>Pterygota</taxon>
        <taxon>Neoptera</taxon>
        <taxon>Endopterygota</taxon>
        <taxon>Lepidoptera</taxon>
        <taxon>Glossata</taxon>
        <taxon>Ditrysia</taxon>
        <taxon>Papilionoidea</taxon>
        <taxon>Nymphalidae</taxon>
        <taxon>Satyrinae</taxon>
        <taxon>Satyrini</taxon>
        <taxon>Mycalesina</taxon>
        <taxon>Bicyclus</taxon>
    </lineage>
</organism>
<keyword evidence="2" id="KW-1185">Reference proteome</keyword>
<evidence type="ECO:0000256" key="1">
    <source>
        <dbReference type="ARBA" id="ARBA00005456"/>
    </source>
</evidence>
<evidence type="ECO:0000313" key="3">
    <source>
        <dbReference type="RefSeq" id="XP_023945673.1"/>
    </source>
</evidence>
<name>A0A6J1NL72_BICAN</name>
<comment type="similarity">
    <text evidence="1">Belongs to the lin-52 family.</text>
</comment>
<reference evidence="3" key="1">
    <citation type="submission" date="2025-08" db="UniProtKB">
        <authorList>
            <consortium name="RefSeq"/>
        </authorList>
    </citation>
    <scope>IDENTIFICATION</scope>
</reference>
<dbReference type="InterPro" id="IPR018737">
    <property type="entry name" value="DREAM_LIN52"/>
</dbReference>
<protein>
    <submittedName>
        <fullName evidence="3">Protein lin-52 homolog</fullName>
    </submittedName>
</protein>
<accession>A0A6J1NL72</accession>